<evidence type="ECO:0000256" key="2">
    <source>
        <dbReference type="ARBA" id="ARBA00004300"/>
    </source>
</evidence>
<comment type="caution">
    <text evidence="16">The sequence shown here is derived from an EMBL/GenBank/DDBJ whole genome shotgun (WGS) entry which is preliminary data.</text>
</comment>
<dbReference type="PANTHER" id="PTHR13244:SF7">
    <property type="entry name" value="ZINC FINGER MYND DOMAIN-CONTAINING PROTEIN 10"/>
    <property type="match status" value="1"/>
</dbReference>
<dbReference type="PROSITE" id="PS50865">
    <property type="entry name" value="ZF_MYND_2"/>
    <property type="match status" value="1"/>
</dbReference>
<comment type="subcellular location">
    <subcellularLocation>
        <location evidence="1">Apical cell membrane</location>
    </subcellularLocation>
    <subcellularLocation>
        <location evidence="2">Cytoplasm</location>
        <location evidence="2">Cytoskeleton</location>
        <location evidence="2">Microtubule organizing center</location>
        <location evidence="2">Centrosome</location>
    </subcellularLocation>
    <subcellularLocation>
        <location evidence="12">Dynein axonemal particle</location>
    </subcellularLocation>
</comment>
<dbReference type="InterPro" id="IPR002893">
    <property type="entry name" value="Znf_MYND"/>
</dbReference>
<dbReference type="SUPFAM" id="SSF144232">
    <property type="entry name" value="HIT/MYND zinc finger-like"/>
    <property type="match status" value="1"/>
</dbReference>
<dbReference type="Pfam" id="PF01753">
    <property type="entry name" value="zf-MYND"/>
    <property type="match status" value="1"/>
</dbReference>
<evidence type="ECO:0000256" key="13">
    <source>
        <dbReference type="ARBA" id="ARBA00045527"/>
    </source>
</evidence>
<protein>
    <recommendedName>
        <fullName evidence="4">Zinc finger MYND domain-containing protein 10</fullName>
    </recommendedName>
</protein>
<dbReference type="AlphaFoldDB" id="A0A8S2JNI9"/>
<dbReference type="InterPro" id="IPR052298">
    <property type="entry name" value="ZMYND10"/>
</dbReference>
<accession>A0A8S2JNI9</accession>
<name>A0A8S2JNI9_9BILA</name>
<evidence type="ECO:0000256" key="3">
    <source>
        <dbReference type="ARBA" id="ARBA00005373"/>
    </source>
</evidence>
<dbReference type="EMBL" id="CAJOBH010000761">
    <property type="protein sequence ID" value="CAF3815809.1"/>
    <property type="molecule type" value="Genomic_DNA"/>
</dbReference>
<dbReference type="GO" id="GO:0005813">
    <property type="term" value="C:centrosome"/>
    <property type="evidence" value="ECO:0007669"/>
    <property type="project" value="UniProtKB-SubCell"/>
</dbReference>
<reference evidence="16" key="1">
    <citation type="submission" date="2021-02" db="EMBL/GenBank/DDBJ databases">
        <authorList>
            <person name="Nowell W R."/>
        </authorList>
    </citation>
    <scope>NUCLEOTIDE SEQUENCE</scope>
</reference>
<evidence type="ECO:0000256" key="6">
    <source>
        <dbReference type="ARBA" id="ARBA00022490"/>
    </source>
</evidence>
<evidence type="ECO:0000259" key="15">
    <source>
        <dbReference type="PROSITE" id="PS50865"/>
    </source>
</evidence>
<dbReference type="PROSITE" id="PS01360">
    <property type="entry name" value="ZF_MYND_1"/>
    <property type="match status" value="1"/>
</dbReference>
<evidence type="ECO:0000256" key="11">
    <source>
        <dbReference type="ARBA" id="ARBA00023212"/>
    </source>
</evidence>
<keyword evidence="8 14" id="KW-0863">Zinc-finger</keyword>
<evidence type="ECO:0000313" key="17">
    <source>
        <dbReference type="Proteomes" id="UP000681967"/>
    </source>
</evidence>
<evidence type="ECO:0000256" key="9">
    <source>
        <dbReference type="ARBA" id="ARBA00022833"/>
    </source>
</evidence>
<keyword evidence="11" id="KW-0206">Cytoskeleton</keyword>
<dbReference type="GO" id="GO:0120293">
    <property type="term" value="C:dynein axonemal particle"/>
    <property type="evidence" value="ECO:0007669"/>
    <property type="project" value="UniProtKB-SubCell"/>
</dbReference>
<keyword evidence="9" id="KW-0862">Zinc</keyword>
<dbReference type="Proteomes" id="UP000681967">
    <property type="component" value="Unassembled WGS sequence"/>
</dbReference>
<evidence type="ECO:0000256" key="1">
    <source>
        <dbReference type="ARBA" id="ARBA00004221"/>
    </source>
</evidence>
<keyword evidence="7" id="KW-0479">Metal-binding</keyword>
<gene>
    <name evidence="16" type="ORF">BYL167_LOCUS3803</name>
</gene>
<evidence type="ECO:0000256" key="7">
    <source>
        <dbReference type="ARBA" id="ARBA00022723"/>
    </source>
</evidence>
<sequence length="322" mass="38213">MTDDQNVLFSTEVDAFVEALESFEVEDIGKSRWHTQHEYIEKLNMQAILDANRNTHEYVREVIVNNDKVKYSLTQLPMSVTSRLLDNFDFILLLVDFIEMKPWEKTINDGTYMRHIEGKWQKISMEDRYIVPKIEGQVWLALYQLLLSPHCLQKYEYTEYNKNRITKLRAHLNEVILDQMPHLIQLQRFLEQLSFMEPPTAKKQLVLEQVAELYDRIVRKYKNQWRTLAETQAKTVLNPSDSEARQQAARWANTMNFDILETVINEAPKCAICGEQATKRCSRCQREWYCRRECQVKHWPKHKNMCDMIIEVAKSETSNNSQ</sequence>
<evidence type="ECO:0000313" key="16">
    <source>
        <dbReference type="EMBL" id="CAF3815809.1"/>
    </source>
</evidence>
<feature type="domain" description="MYND-type" evidence="15">
    <location>
        <begin position="270"/>
        <end position="306"/>
    </location>
</feature>
<keyword evidence="10" id="KW-0472">Membrane</keyword>
<evidence type="ECO:0000256" key="4">
    <source>
        <dbReference type="ARBA" id="ARBA00016317"/>
    </source>
</evidence>
<keyword evidence="6" id="KW-0963">Cytoplasm</keyword>
<proteinExistence type="inferred from homology"/>
<dbReference type="GO" id="GO:0008270">
    <property type="term" value="F:zinc ion binding"/>
    <property type="evidence" value="ECO:0007669"/>
    <property type="project" value="UniProtKB-KW"/>
</dbReference>
<comment type="similarity">
    <text evidence="3">Belongs to the ZMYND10 family.</text>
</comment>
<evidence type="ECO:0000256" key="14">
    <source>
        <dbReference type="PROSITE-ProRule" id="PRU00134"/>
    </source>
</evidence>
<evidence type="ECO:0000256" key="12">
    <source>
        <dbReference type="ARBA" id="ARBA00024190"/>
    </source>
</evidence>
<dbReference type="PANTHER" id="PTHR13244">
    <property type="entry name" value="ZINC FINGER MYND DOMAIN CONTAINING PROTEIN 10"/>
    <property type="match status" value="1"/>
</dbReference>
<organism evidence="16 17">
    <name type="scientific">Rotaria magnacalcarata</name>
    <dbReference type="NCBI Taxonomy" id="392030"/>
    <lineage>
        <taxon>Eukaryota</taxon>
        <taxon>Metazoa</taxon>
        <taxon>Spiralia</taxon>
        <taxon>Gnathifera</taxon>
        <taxon>Rotifera</taxon>
        <taxon>Eurotatoria</taxon>
        <taxon>Bdelloidea</taxon>
        <taxon>Philodinida</taxon>
        <taxon>Philodinidae</taxon>
        <taxon>Rotaria</taxon>
    </lineage>
</organism>
<evidence type="ECO:0000256" key="8">
    <source>
        <dbReference type="ARBA" id="ARBA00022771"/>
    </source>
</evidence>
<dbReference type="FunFam" id="6.10.140.2220:FF:000009">
    <property type="entry name" value="Zinc finger MYND domain-containing protein 10"/>
    <property type="match status" value="1"/>
</dbReference>
<dbReference type="GO" id="GO:0016324">
    <property type="term" value="C:apical plasma membrane"/>
    <property type="evidence" value="ECO:0007669"/>
    <property type="project" value="UniProtKB-SubCell"/>
</dbReference>
<comment type="function">
    <text evidence="13">Plays a role in axonemal structure organization and motility. Involved in axonemal pre-assembly of inner and outer dynein arms (IDA and ODA, respectively) for proper axoneme building for cilia motility. May act by indirectly regulating transcription of dynein proteins.</text>
</comment>
<evidence type="ECO:0000256" key="10">
    <source>
        <dbReference type="ARBA" id="ARBA00023136"/>
    </source>
</evidence>
<evidence type="ECO:0000256" key="5">
    <source>
        <dbReference type="ARBA" id="ARBA00022475"/>
    </source>
</evidence>
<dbReference type="Gene3D" id="6.10.140.2220">
    <property type="match status" value="1"/>
</dbReference>
<keyword evidence="5" id="KW-1003">Cell membrane</keyword>